<dbReference type="PANTHER" id="PTHR33295:SF18">
    <property type="entry name" value="AAA+ ATPASE DOMAIN-CONTAINING PROTEIN"/>
    <property type="match status" value="1"/>
</dbReference>
<feature type="domain" description="AAA" evidence="1">
    <location>
        <begin position="61"/>
        <end position="200"/>
    </location>
</feature>
<proteinExistence type="predicted"/>
<dbReference type="InterPro" id="IPR041682">
    <property type="entry name" value="AAA_14"/>
</dbReference>
<dbReference type="SUPFAM" id="SSF52540">
    <property type="entry name" value="P-loop containing nucleoside triphosphate hydrolases"/>
    <property type="match status" value="1"/>
</dbReference>
<reference evidence="2 3" key="1">
    <citation type="submission" date="2015-01" db="EMBL/GenBank/DDBJ databases">
        <title>Draft genome of the acidophilic iron oxidizer Acidithrix ferrooxidans strain Py-F3.</title>
        <authorList>
            <person name="Poehlein A."/>
            <person name="Eisen S."/>
            <person name="Schloemann M."/>
            <person name="Johnson B.D."/>
            <person name="Daniel R."/>
            <person name="Muehling M."/>
        </authorList>
    </citation>
    <scope>NUCLEOTIDE SEQUENCE [LARGE SCALE GENOMIC DNA]</scope>
    <source>
        <strain evidence="2 3">Py-F3</strain>
    </source>
</reference>
<dbReference type="PANTHER" id="PTHR33295">
    <property type="entry name" value="ATPASE"/>
    <property type="match status" value="1"/>
</dbReference>
<dbReference type="Proteomes" id="UP000032360">
    <property type="component" value="Unassembled WGS sequence"/>
</dbReference>
<evidence type="ECO:0000259" key="1">
    <source>
        <dbReference type="Pfam" id="PF13173"/>
    </source>
</evidence>
<organism evidence="2 3">
    <name type="scientific">Acidithrix ferrooxidans</name>
    <dbReference type="NCBI Taxonomy" id="1280514"/>
    <lineage>
        <taxon>Bacteria</taxon>
        <taxon>Bacillati</taxon>
        <taxon>Actinomycetota</taxon>
        <taxon>Acidimicrobiia</taxon>
        <taxon>Acidimicrobiales</taxon>
        <taxon>Acidimicrobiaceae</taxon>
        <taxon>Acidithrix</taxon>
    </lineage>
</organism>
<accession>A0A0D8HL84</accession>
<gene>
    <name evidence="2" type="ORF">AXFE_06300</name>
</gene>
<evidence type="ECO:0000313" key="3">
    <source>
        <dbReference type="Proteomes" id="UP000032360"/>
    </source>
</evidence>
<dbReference type="Pfam" id="PF13173">
    <property type="entry name" value="AAA_14"/>
    <property type="match status" value="1"/>
</dbReference>
<dbReference type="EMBL" id="JXYS01000015">
    <property type="protein sequence ID" value="KJF18502.1"/>
    <property type="molecule type" value="Genomic_DNA"/>
</dbReference>
<name>A0A0D8HL84_9ACTN</name>
<dbReference type="OrthoDB" id="9771844at2"/>
<evidence type="ECO:0000313" key="2">
    <source>
        <dbReference type="EMBL" id="KJF18502.1"/>
    </source>
</evidence>
<dbReference type="InterPro" id="IPR027417">
    <property type="entry name" value="P-loop_NTPase"/>
</dbReference>
<protein>
    <recommendedName>
        <fullName evidence="1">AAA domain-containing protein</fullName>
    </recommendedName>
</protein>
<comment type="caution">
    <text evidence="2">The sequence shown here is derived from an EMBL/GenBank/DDBJ whole genome shotgun (WGS) entry which is preliminary data.</text>
</comment>
<sequence length="487" mass="54462">MRDDEIRTRLRENNPWWQAAAAGRDPDGWALDDRSLVSRKSFDLGYRSNLLHDVANGDVDDKLIVLRGPRRVGKSVLLKDTALTLCGRSDIDPRQLIYVALDGMTLADLRRVVRLGRELTRSMGERRRIWLLDEVTAVKGWTAELKYQRDNTPFGNDTVVCTGSSWDDSSNVKRDLMAGRSGERSNRRSRILHPMSLRDVLIATNRLNPSFEKVRPWELQSPDALRIVETLEPFVDELDLAWQSYLTSGGFPRAVAENHNTGAVSDSFLEDLASWLHRDVDPDAHDDSVPRLLSTIEQHCSSPLSRKTLAEELGYADGNGFDVRLNRLTHAYAALWCHQIDVDGNRKRGSQSKMYLADPLLSWIGPRLRSGIPSPDFTRLTEAALAVSVARAVDDLQTGRWESDDAIGYLRTGSGKEIDFSKVPIPSPSGVKQSVPMESKWVSTGWRAEARSIEGYFSLGVVATRTILDTSHPAWAIPAPIVALLLE</sequence>
<dbReference type="AlphaFoldDB" id="A0A0D8HL84"/>
<keyword evidence="3" id="KW-1185">Reference proteome</keyword>
<dbReference type="RefSeq" id="WP_052604415.1">
    <property type="nucleotide sequence ID" value="NZ_JXYS01000015.1"/>
</dbReference>